<name>A0A060CU46_9GAMA</name>
<evidence type="ECO:0000313" key="5">
    <source>
        <dbReference type="Proteomes" id="UP000121539"/>
    </source>
</evidence>
<dbReference type="Pfam" id="PF03327">
    <property type="entry name" value="Herpes_VP19C"/>
    <property type="match status" value="1"/>
</dbReference>
<keyword evidence="2" id="KW-1048">Host nucleus</keyword>
<dbReference type="GO" id="GO:0019028">
    <property type="term" value="C:viral capsid"/>
    <property type="evidence" value="ECO:0007669"/>
    <property type="project" value="UniProtKB-KW"/>
</dbReference>
<evidence type="ECO:0000313" key="4">
    <source>
        <dbReference type="EMBL" id="AIB03217.1"/>
    </source>
</evidence>
<evidence type="ECO:0000256" key="3">
    <source>
        <dbReference type="ARBA" id="ARBA00022844"/>
    </source>
</evidence>
<dbReference type="OrthoDB" id="11563at10239"/>
<keyword evidence="3" id="KW-0946">Virion</keyword>
<accession>A0A060CU46</accession>
<dbReference type="GO" id="GO:0019069">
    <property type="term" value="P:viral capsid assembly"/>
    <property type="evidence" value="ECO:0007669"/>
    <property type="project" value="InterPro"/>
</dbReference>
<gene>
    <name evidence="4" type="ORF">BoHV6ORF62</name>
</gene>
<dbReference type="EMBL" id="KJ705001">
    <property type="protein sequence ID" value="AIB03217.1"/>
    <property type="molecule type" value="Genomic_DNA"/>
</dbReference>
<evidence type="ECO:0000256" key="2">
    <source>
        <dbReference type="ARBA" id="ARBA00022562"/>
    </source>
</evidence>
<keyword evidence="5" id="KW-1185">Reference proteome</keyword>
<dbReference type="KEGG" id="vg:19620196"/>
<organism evidence="4 5">
    <name type="scientific">Bovine gammaherpesvirus 6</name>
    <dbReference type="NCBI Taxonomy" id="1504288"/>
    <lineage>
        <taxon>Viruses</taxon>
        <taxon>Duplodnaviria</taxon>
        <taxon>Heunggongvirae</taxon>
        <taxon>Peploviricota</taxon>
        <taxon>Herviviricetes</taxon>
        <taxon>Herpesvirales</taxon>
        <taxon>Orthoherpesviridae</taxon>
        <taxon>Gammaherpesvirinae</taxon>
        <taxon>Macavirus</taxon>
        <taxon>Macavirus bovinegamma6</taxon>
    </lineage>
</organism>
<dbReference type="RefSeq" id="YP_009042041.1">
    <property type="nucleotide sequence ID" value="NC_024303.1"/>
</dbReference>
<dbReference type="GeneID" id="19620196"/>
<keyword evidence="1" id="KW-0167">Capsid protein</keyword>
<dbReference type="InterPro" id="IPR004999">
    <property type="entry name" value="Herpes_1"/>
</dbReference>
<protein>
    <submittedName>
        <fullName evidence="4">Capsid triplex subunit 1</fullName>
    </submittedName>
</protein>
<dbReference type="Proteomes" id="UP000121539">
    <property type="component" value="Segment"/>
</dbReference>
<proteinExistence type="inferred from homology"/>
<dbReference type="GO" id="GO:0003677">
    <property type="term" value="F:DNA binding"/>
    <property type="evidence" value="ECO:0007669"/>
    <property type="project" value="InterPro"/>
</dbReference>
<sequence length="339" mass="37830">MKTSTVFDSDQRSFKVLKSSLFRLVPPATHKISLTKPNGFLRGLSDLVGKYSVKNAKESLLSLSSPLLDAPFQQPIYFDFLVHTKTVSKHEPCGIPVFCFRNKCSATAPSVDVLFTPLSMYVAARLSAELAPNAHRMSHVWYGEDSELTELVGNMDELVSESLLHRQLRPAGVLVENNNSSFLSRVTVLSHGPMYLQKSQQPLSLVIPKDLFVDLDSSSSQECTSIEPNHGESQVYCTLTYVTNADNTKPVMTFFKSSQSYFEVLLLIQMYFTDVITNKFVTDRECSINGITFGVVCRLGHSSGREACAQESLYYRGSSLLVVKIPGFFVDYSSWQIIL</sequence>
<evidence type="ECO:0000256" key="1">
    <source>
        <dbReference type="ARBA" id="ARBA00022561"/>
    </source>
</evidence>
<dbReference type="HAMAP" id="MF_04018">
    <property type="entry name" value="HSV_TRX1"/>
    <property type="match status" value="1"/>
</dbReference>
<reference evidence="4 5" key="1">
    <citation type="journal article" date="2014" name="J. Gen. Virol.">
        <title>Novel gammaherpesvirus functions encoded by bovine herpesvirus 6 (bovine lymphotropic virus).</title>
        <authorList>
            <person name="Jia J."/>
            <person name="Delhon G."/>
            <person name="Tulman E.R."/>
            <person name="Diel D.G."/>
            <person name="Osorio F.A."/>
            <person name="Wen X."/>
            <person name="Kutish G.F."/>
            <person name="Rock D.L."/>
        </authorList>
    </citation>
    <scope>NUCLEOTIDE SEQUENCE [LARGE SCALE GENOMIC DNA]</scope>
    <source>
        <strain evidence="4">Pennsylvania 47</strain>
    </source>
</reference>